<evidence type="ECO:0000259" key="1">
    <source>
        <dbReference type="Pfam" id="PF04233"/>
    </source>
</evidence>
<protein>
    <submittedName>
        <fullName evidence="2">Phage minor head protein</fullName>
    </submittedName>
</protein>
<dbReference type="Proteomes" id="UP001597124">
    <property type="component" value="Unassembled WGS sequence"/>
</dbReference>
<reference evidence="3" key="1">
    <citation type="journal article" date="2019" name="Int. J. Syst. Evol. Microbiol.">
        <title>The Global Catalogue of Microorganisms (GCM) 10K type strain sequencing project: providing services to taxonomists for standard genome sequencing and annotation.</title>
        <authorList>
            <consortium name="The Broad Institute Genomics Platform"/>
            <consortium name="The Broad Institute Genome Sequencing Center for Infectious Disease"/>
            <person name="Wu L."/>
            <person name="Ma J."/>
        </authorList>
    </citation>
    <scope>NUCLEOTIDE SEQUENCE [LARGE SCALE GENOMIC DNA]</scope>
    <source>
        <strain evidence="3">CCUG 52537</strain>
    </source>
</reference>
<comment type="caution">
    <text evidence="2">The sequence shown here is derived from an EMBL/GenBank/DDBJ whole genome shotgun (WGS) entry which is preliminary data.</text>
</comment>
<dbReference type="InterPro" id="IPR006528">
    <property type="entry name" value="Phage_head_morphogenesis_dom"/>
</dbReference>
<dbReference type="RefSeq" id="WP_381488590.1">
    <property type="nucleotide sequence ID" value="NZ_JBHTIK010000004.1"/>
</dbReference>
<sequence length="280" mass="31515">MQFNLAEMVRRQRNVRRKSIALRETAPPSTLATGLYQTYAQVITAWSQASETIMRQYRATLAEMATDSPADVNAEIERMQGAINSLMLTLTPEVREWAFSVERWQRNRWTSAILSGTGVDLSSMLGVGDVRVPLETAIEWNVSLIKDISDQARQRISNAVWDGLRNNRPARDVAASIREAVSMGRDRSKRIAADQLNKLNSSLADERRNQAGMSEWSWVHSGKRHPREDHRARNGFVYSDDPAMVGKTVEGKVVRTPPADRPGQLPYCGCRSLSVLIFED</sequence>
<evidence type="ECO:0000313" key="2">
    <source>
        <dbReference type="EMBL" id="MFD0848212.1"/>
    </source>
</evidence>
<proteinExistence type="predicted"/>
<evidence type="ECO:0000313" key="3">
    <source>
        <dbReference type="Proteomes" id="UP001597124"/>
    </source>
</evidence>
<organism evidence="2 3">
    <name type="scientific">Sphingosinicella xenopeptidilytica</name>
    <dbReference type="NCBI Taxonomy" id="364098"/>
    <lineage>
        <taxon>Bacteria</taxon>
        <taxon>Pseudomonadati</taxon>
        <taxon>Pseudomonadota</taxon>
        <taxon>Alphaproteobacteria</taxon>
        <taxon>Sphingomonadales</taxon>
        <taxon>Sphingosinicellaceae</taxon>
        <taxon>Sphingosinicella</taxon>
    </lineage>
</organism>
<name>A0ABW3C3B7_SPHXN</name>
<dbReference type="Pfam" id="PF04233">
    <property type="entry name" value="Phage_Mu_F"/>
    <property type="match status" value="1"/>
</dbReference>
<feature type="domain" description="Phage head morphogenesis" evidence="1">
    <location>
        <begin position="154"/>
        <end position="271"/>
    </location>
</feature>
<gene>
    <name evidence="2" type="ORF">ACFQ00_07750</name>
</gene>
<keyword evidence="3" id="KW-1185">Reference proteome</keyword>
<dbReference type="EMBL" id="JBHTIK010000004">
    <property type="protein sequence ID" value="MFD0848212.1"/>
    <property type="molecule type" value="Genomic_DNA"/>
</dbReference>
<accession>A0ABW3C3B7</accession>